<dbReference type="EMBL" id="WJJP01000333">
    <property type="protein sequence ID" value="MBD3324996.1"/>
    <property type="molecule type" value="Genomic_DNA"/>
</dbReference>
<evidence type="ECO:0000256" key="1">
    <source>
        <dbReference type="ARBA" id="ARBA00006484"/>
    </source>
</evidence>
<dbReference type="PRINTS" id="PR00080">
    <property type="entry name" value="SDRFAMILY"/>
</dbReference>
<dbReference type="Proteomes" id="UP000649604">
    <property type="component" value="Unassembled WGS sequence"/>
</dbReference>
<proteinExistence type="inferred from homology"/>
<evidence type="ECO:0000313" key="4">
    <source>
        <dbReference type="Proteomes" id="UP000649604"/>
    </source>
</evidence>
<gene>
    <name evidence="3" type="ORF">GF339_10455</name>
</gene>
<comment type="caution">
    <text evidence="3">The sequence shown here is derived from an EMBL/GenBank/DDBJ whole genome shotgun (WGS) entry which is preliminary data.</text>
</comment>
<protein>
    <submittedName>
        <fullName evidence="3">SDR family oxidoreductase</fullName>
    </submittedName>
</protein>
<dbReference type="PANTHER" id="PTHR42760">
    <property type="entry name" value="SHORT-CHAIN DEHYDROGENASES/REDUCTASES FAMILY MEMBER"/>
    <property type="match status" value="1"/>
</dbReference>
<dbReference type="GO" id="GO:0016616">
    <property type="term" value="F:oxidoreductase activity, acting on the CH-OH group of donors, NAD or NADP as acceptor"/>
    <property type="evidence" value="ECO:0007669"/>
    <property type="project" value="TreeGrafter"/>
</dbReference>
<dbReference type="Gene3D" id="3.40.50.720">
    <property type="entry name" value="NAD(P)-binding Rossmann-like Domain"/>
    <property type="match status" value="1"/>
</dbReference>
<organism evidence="3 4">
    <name type="scientific">candidate division KSB3 bacterium</name>
    <dbReference type="NCBI Taxonomy" id="2044937"/>
    <lineage>
        <taxon>Bacteria</taxon>
        <taxon>candidate division KSB3</taxon>
    </lineage>
</organism>
<evidence type="ECO:0000256" key="2">
    <source>
        <dbReference type="ARBA" id="ARBA00023002"/>
    </source>
</evidence>
<name>A0A9D5JW18_9BACT</name>
<dbReference type="PANTHER" id="PTHR42760:SF115">
    <property type="entry name" value="3-OXOACYL-[ACYL-CARRIER-PROTEIN] REDUCTASE FABG"/>
    <property type="match status" value="1"/>
</dbReference>
<dbReference type="SUPFAM" id="SSF51735">
    <property type="entry name" value="NAD(P)-binding Rossmann-fold domains"/>
    <property type="match status" value="1"/>
</dbReference>
<evidence type="ECO:0000313" key="3">
    <source>
        <dbReference type="EMBL" id="MBD3324996.1"/>
    </source>
</evidence>
<sequence length="270" mass="28313">MDLQLAGKVAVITGAGGAICGEIAKAFASEGVCVAIWDVSFESACARRDEIRSAGGNALAVKCDATEKESVAFALKETLLEYGTVDILVNGAGGSRKETTTSDDLTFFDIDPEAMQAVLALNYLSAVIPSQAIGRLFAEKQAGVILNISSVAGICPVTRAISYSDGKAATNSFTRWLAVHMVQHYSPNIRVNAIAPGFMLTEQNRFLLIDAATGALTARGQQVIENVPVRRYGKAHEVVGAALWVVSEHASFVTGAVIPVDGGFTAFSGV</sequence>
<accession>A0A9D5JW18</accession>
<dbReference type="AlphaFoldDB" id="A0A9D5JW18"/>
<reference evidence="3" key="1">
    <citation type="submission" date="2019-11" db="EMBL/GenBank/DDBJ databases">
        <title>Microbial mats filling the niche in hypersaline microbial mats.</title>
        <authorList>
            <person name="Wong H.L."/>
            <person name="Macleod F.I."/>
            <person name="White R.A. III"/>
            <person name="Burns B.P."/>
        </authorList>
    </citation>
    <scope>NUCLEOTIDE SEQUENCE</scope>
    <source>
        <strain evidence="3">Rbin_158</strain>
    </source>
</reference>
<dbReference type="InterPro" id="IPR002347">
    <property type="entry name" value="SDR_fam"/>
</dbReference>
<keyword evidence="2" id="KW-0560">Oxidoreductase</keyword>
<dbReference type="InterPro" id="IPR036291">
    <property type="entry name" value="NAD(P)-bd_dom_sf"/>
</dbReference>
<dbReference type="NCBIfam" id="NF006132">
    <property type="entry name" value="PRK08277.1"/>
    <property type="match status" value="1"/>
</dbReference>
<dbReference type="Pfam" id="PF13561">
    <property type="entry name" value="adh_short_C2"/>
    <property type="match status" value="1"/>
</dbReference>
<comment type="similarity">
    <text evidence="1">Belongs to the short-chain dehydrogenases/reductases (SDR) family.</text>
</comment>
<dbReference type="PRINTS" id="PR00081">
    <property type="entry name" value="GDHRDH"/>
</dbReference>